<evidence type="ECO:0000256" key="3">
    <source>
        <dbReference type="ARBA" id="ARBA00022989"/>
    </source>
</evidence>
<dbReference type="GO" id="GO:0016020">
    <property type="term" value="C:membrane"/>
    <property type="evidence" value="ECO:0007669"/>
    <property type="project" value="UniProtKB-SubCell"/>
</dbReference>
<gene>
    <name evidence="7" type="primary">Acey_s0095.g2812</name>
    <name evidence="7" type="ORF">Y032_0095g2812</name>
</gene>
<feature type="transmembrane region" description="Helical" evidence="6">
    <location>
        <begin position="144"/>
        <end position="170"/>
    </location>
</feature>
<feature type="transmembrane region" description="Helical" evidence="6">
    <location>
        <begin position="230"/>
        <end position="252"/>
    </location>
</feature>
<evidence type="ECO:0000256" key="1">
    <source>
        <dbReference type="ARBA" id="ARBA00004141"/>
    </source>
</evidence>
<name>A0A016TKT7_9BILA</name>
<keyword evidence="8" id="KW-1185">Reference proteome</keyword>
<comment type="similarity">
    <text evidence="5">Belongs to the nematode receptor-like protein sra family.</text>
</comment>
<feature type="transmembrane region" description="Helical" evidence="6">
    <location>
        <begin position="101"/>
        <end position="120"/>
    </location>
</feature>
<reference evidence="8" key="1">
    <citation type="journal article" date="2015" name="Nat. Genet.">
        <title>The genome and transcriptome of the zoonotic hookworm Ancylostoma ceylanicum identify infection-specific gene families.</title>
        <authorList>
            <person name="Schwarz E.M."/>
            <person name="Hu Y."/>
            <person name="Antoshechkin I."/>
            <person name="Miller M.M."/>
            <person name="Sternberg P.W."/>
            <person name="Aroian R.V."/>
        </authorList>
    </citation>
    <scope>NUCLEOTIDE SEQUENCE</scope>
    <source>
        <strain evidence="8">HY135</strain>
    </source>
</reference>
<dbReference type="GO" id="GO:0004984">
    <property type="term" value="F:olfactory receptor activity"/>
    <property type="evidence" value="ECO:0007669"/>
    <property type="project" value="TreeGrafter"/>
</dbReference>
<evidence type="ECO:0008006" key="9">
    <source>
        <dbReference type="Google" id="ProtNLM"/>
    </source>
</evidence>
<dbReference type="EMBL" id="JARK01001431">
    <property type="protein sequence ID" value="EYC03193.1"/>
    <property type="molecule type" value="Genomic_DNA"/>
</dbReference>
<protein>
    <recommendedName>
        <fullName evidence="9">G-protein coupled receptors family 1 profile domain-containing protein</fullName>
    </recommendedName>
</protein>
<accession>A0A016TKT7</accession>
<dbReference type="Pfam" id="PF10292">
    <property type="entry name" value="7TM_GPCR_Srab"/>
    <property type="match status" value="1"/>
</dbReference>
<dbReference type="InterPro" id="IPR019408">
    <property type="entry name" value="7TM_GPCR_serpentine_rcpt_Srab"/>
</dbReference>
<evidence type="ECO:0000313" key="8">
    <source>
        <dbReference type="Proteomes" id="UP000024635"/>
    </source>
</evidence>
<sequence length="293" mass="33263">MLCGLIRQQKCSESSALVDRDPGRVGCATFGVLRASQVVLYQTYSNSCDVGVSQFVCFGLRFPLTACMTSFALLQFAMVAERSIALWKCNSYEMYGPRIGVLFAAVSIIMALGATTWVMWNEDFHQHSVYCSAATIATIDRLQLLLLVLCGIDIMTLLLVGVLFTCNDIAIKRNHFNLNSSYQLHENYSVLRIILPLILFQTICYAIFSGSSGIIFAFRHRFTLVGFRTFLAAVYVMPYYTLISPILMWSVIRYSQRLKATKLKSLIKREKSGNDVYFKTYLEMWNNRAVLKR</sequence>
<dbReference type="Proteomes" id="UP000024635">
    <property type="component" value="Unassembled WGS sequence"/>
</dbReference>
<evidence type="ECO:0000256" key="2">
    <source>
        <dbReference type="ARBA" id="ARBA00022692"/>
    </source>
</evidence>
<comment type="subcellular location">
    <subcellularLocation>
        <location evidence="1">Membrane</location>
        <topology evidence="1">Multi-pass membrane protein</topology>
    </subcellularLocation>
</comment>
<dbReference type="OrthoDB" id="5820030at2759"/>
<comment type="caution">
    <text evidence="7">The sequence shown here is derived from an EMBL/GenBank/DDBJ whole genome shotgun (WGS) entry which is preliminary data.</text>
</comment>
<evidence type="ECO:0000256" key="5">
    <source>
        <dbReference type="ARBA" id="ARBA00037994"/>
    </source>
</evidence>
<evidence type="ECO:0000256" key="6">
    <source>
        <dbReference type="SAM" id="Phobius"/>
    </source>
</evidence>
<keyword evidence="2 6" id="KW-0812">Transmembrane</keyword>
<dbReference type="InterPro" id="IPR051080">
    <property type="entry name" value="Nematode_rcpt-like_serp_alpha"/>
</dbReference>
<organism evidence="7 8">
    <name type="scientific">Ancylostoma ceylanicum</name>
    <dbReference type="NCBI Taxonomy" id="53326"/>
    <lineage>
        <taxon>Eukaryota</taxon>
        <taxon>Metazoa</taxon>
        <taxon>Ecdysozoa</taxon>
        <taxon>Nematoda</taxon>
        <taxon>Chromadorea</taxon>
        <taxon>Rhabditida</taxon>
        <taxon>Rhabditina</taxon>
        <taxon>Rhabditomorpha</taxon>
        <taxon>Strongyloidea</taxon>
        <taxon>Ancylostomatidae</taxon>
        <taxon>Ancylostomatinae</taxon>
        <taxon>Ancylostoma</taxon>
    </lineage>
</organism>
<evidence type="ECO:0000256" key="4">
    <source>
        <dbReference type="ARBA" id="ARBA00023136"/>
    </source>
</evidence>
<dbReference type="PANTHER" id="PTHR31357:SF5">
    <property type="entry name" value="SERPENTINE RECEPTOR CLASS ALPHA-1-RELATED"/>
    <property type="match status" value="1"/>
</dbReference>
<keyword evidence="4 6" id="KW-0472">Membrane</keyword>
<dbReference type="PANTHER" id="PTHR31357">
    <property type="entry name" value="SERPENTINE RECEPTOR CLASS ALPHA-10"/>
    <property type="match status" value="1"/>
</dbReference>
<proteinExistence type="inferred from homology"/>
<feature type="transmembrane region" description="Helical" evidence="6">
    <location>
        <begin position="190"/>
        <end position="218"/>
    </location>
</feature>
<dbReference type="AlphaFoldDB" id="A0A016TKT7"/>
<keyword evidence="3 6" id="KW-1133">Transmembrane helix</keyword>
<evidence type="ECO:0000313" key="7">
    <source>
        <dbReference type="EMBL" id="EYC03193.1"/>
    </source>
</evidence>